<feature type="domain" description="Tf2-1-like SH3-like" evidence="1">
    <location>
        <begin position="3"/>
        <end position="52"/>
    </location>
</feature>
<gene>
    <name evidence="2" type="primary">LOC107828051</name>
</gene>
<dbReference type="AlphaFoldDB" id="A0A1S4DBQ7"/>
<sequence length="118" mass="13512">MRFENKGKLSLRFIGPFEVLERVGEVDYRLSLPSSISGVNLVFYDSMLRKYHEDRSHVLDFITVQFAENLGEEKSVAILDRQVRKLKSKEIASVKRWLGLVSGRCGSELEHLVSLLEA</sequence>
<reference evidence="2" key="1">
    <citation type="submission" date="2025-08" db="UniProtKB">
        <authorList>
            <consortium name="RefSeq"/>
        </authorList>
    </citation>
    <scope>IDENTIFICATION</scope>
</reference>
<proteinExistence type="predicted"/>
<name>A0A1S4DBQ7_TOBAC</name>
<evidence type="ECO:0000313" key="2">
    <source>
        <dbReference type="RefSeq" id="XP_016510783.1"/>
    </source>
</evidence>
<dbReference type="RefSeq" id="XP_016510783.1">
    <property type="nucleotide sequence ID" value="XM_016655297.1"/>
</dbReference>
<dbReference type="PaxDb" id="4097-A0A1S4DBQ7"/>
<dbReference type="InterPro" id="IPR056924">
    <property type="entry name" value="SH3_Tf2-1"/>
</dbReference>
<dbReference type="PANTHER" id="PTHR46148">
    <property type="entry name" value="CHROMO DOMAIN-CONTAINING PROTEIN"/>
    <property type="match status" value="1"/>
</dbReference>
<dbReference type="KEGG" id="nta:107828051"/>
<protein>
    <recommendedName>
        <fullName evidence="1">Tf2-1-like SH3-like domain-containing protein</fullName>
    </recommendedName>
</protein>
<accession>A0A1S4DBQ7</accession>
<dbReference type="OrthoDB" id="1931063at2759"/>
<dbReference type="Pfam" id="PF24626">
    <property type="entry name" value="SH3_Tf2-1"/>
    <property type="match status" value="1"/>
</dbReference>
<organism evidence="2">
    <name type="scientific">Nicotiana tabacum</name>
    <name type="common">Common tobacco</name>
    <dbReference type="NCBI Taxonomy" id="4097"/>
    <lineage>
        <taxon>Eukaryota</taxon>
        <taxon>Viridiplantae</taxon>
        <taxon>Streptophyta</taxon>
        <taxon>Embryophyta</taxon>
        <taxon>Tracheophyta</taxon>
        <taxon>Spermatophyta</taxon>
        <taxon>Magnoliopsida</taxon>
        <taxon>eudicotyledons</taxon>
        <taxon>Gunneridae</taxon>
        <taxon>Pentapetalae</taxon>
        <taxon>asterids</taxon>
        <taxon>lamiids</taxon>
        <taxon>Solanales</taxon>
        <taxon>Solanaceae</taxon>
        <taxon>Nicotianoideae</taxon>
        <taxon>Nicotianeae</taxon>
        <taxon>Nicotiana</taxon>
    </lineage>
</organism>
<dbReference type="PANTHER" id="PTHR46148:SF60">
    <property type="entry name" value="CHROMO DOMAIN-CONTAINING PROTEIN"/>
    <property type="match status" value="1"/>
</dbReference>
<evidence type="ECO:0000259" key="1">
    <source>
        <dbReference type="Pfam" id="PF24626"/>
    </source>
</evidence>